<dbReference type="EMBL" id="QHHU01000023">
    <property type="protein sequence ID" value="RSM43825.1"/>
    <property type="molecule type" value="Genomic_DNA"/>
</dbReference>
<accession>A0A428WL76</accession>
<gene>
    <name evidence="1" type="ORF">DMA12_18325</name>
</gene>
<name>A0A428WL76_AMYBA</name>
<dbReference type="Proteomes" id="UP000286716">
    <property type="component" value="Unassembled WGS sequence"/>
</dbReference>
<dbReference type="RefSeq" id="WP_020638843.1">
    <property type="nucleotide sequence ID" value="NZ_QHHU01000023.1"/>
</dbReference>
<evidence type="ECO:0000313" key="1">
    <source>
        <dbReference type="EMBL" id="RSM43825.1"/>
    </source>
</evidence>
<reference evidence="1 2" key="1">
    <citation type="submission" date="2018-05" db="EMBL/GenBank/DDBJ databases">
        <title>Evolution of GPA BGCs.</title>
        <authorList>
            <person name="Waglechner N."/>
            <person name="Wright G.D."/>
        </authorList>
    </citation>
    <scope>NUCLEOTIDE SEQUENCE [LARGE SCALE GENOMIC DNA]</scope>
    <source>
        <strain evidence="1 2">DSM 5908</strain>
    </source>
</reference>
<sequence>MLFALEPADPDIEVLKACGYREPAVARGDERTRSITFEGASRTVVLTVTPTSGGLVRVDGWLTPPAALPVELRTPDGPVATSSDERGRFAFDQVGRGTVQLVVRDNGTTLTPSIVV</sequence>
<protein>
    <recommendedName>
        <fullName evidence="3">Carboxypeptidase regulatory-like domain-containing protein</fullName>
    </recommendedName>
</protein>
<proteinExistence type="predicted"/>
<organism evidence="1 2">
    <name type="scientific">Amycolatopsis balhimycina DSM 5908</name>
    <dbReference type="NCBI Taxonomy" id="1081091"/>
    <lineage>
        <taxon>Bacteria</taxon>
        <taxon>Bacillati</taxon>
        <taxon>Actinomycetota</taxon>
        <taxon>Actinomycetes</taxon>
        <taxon>Pseudonocardiales</taxon>
        <taxon>Pseudonocardiaceae</taxon>
        <taxon>Amycolatopsis</taxon>
    </lineage>
</organism>
<dbReference type="OrthoDB" id="3689408at2"/>
<dbReference type="AlphaFoldDB" id="A0A428WL76"/>
<comment type="caution">
    <text evidence="1">The sequence shown here is derived from an EMBL/GenBank/DDBJ whole genome shotgun (WGS) entry which is preliminary data.</text>
</comment>
<evidence type="ECO:0000313" key="2">
    <source>
        <dbReference type="Proteomes" id="UP000286716"/>
    </source>
</evidence>
<keyword evidence="2" id="KW-1185">Reference proteome</keyword>
<evidence type="ECO:0008006" key="3">
    <source>
        <dbReference type="Google" id="ProtNLM"/>
    </source>
</evidence>